<feature type="domain" description="Ferritin-like diiron" evidence="12">
    <location>
        <begin position="1"/>
        <end position="146"/>
    </location>
</feature>
<dbReference type="InterPro" id="IPR012347">
    <property type="entry name" value="Ferritin-like"/>
</dbReference>
<keyword evidence="11" id="KW-0349">Heme</keyword>
<dbReference type="EC" id="1.16.3.1" evidence="9"/>
<dbReference type="GO" id="GO:0004322">
    <property type="term" value="F:ferroxidase activity"/>
    <property type="evidence" value="ECO:0007669"/>
    <property type="project" value="UniProtKB-EC"/>
</dbReference>
<evidence type="ECO:0000256" key="3">
    <source>
        <dbReference type="ARBA" id="ARBA00022448"/>
    </source>
</evidence>
<feature type="binding site" evidence="10">
    <location>
        <position position="46"/>
    </location>
    <ligand>
        <name>Fe cation</name>
        <dbReference type="ChEBI" id="CHEBI:24875"/>
        <label>3</label>
    </ligand>
</feature>
<evidence type="ECO:0000313" key="14">
    <source>
        <dbReference type="Proteomes" id="UP000528457"/>
    </source>
</evidence>
<feature type="binding site" evidence="10">
    <location>
        <position position="51"/>
    </location>
    <ligand>
        <name>Fe cation</name>
        <dbReference type="ChEBI" id="CHEBI:24875"/>
        <label>2</label>
    </ligand>
</feature>
<feature type="binding site" evidence="10">
    <location>
        <position position="51"/>
    </location>
    <ligand>
        <name>Fe cation</name>
        <dbReference type="ChEBI" id="CHEBI:24875"/>
        <label>1</label>
    </ligand>
</feature>
<dbReference type="CDD" id="cd00907">
    <property type="entry name" value="Bacterioferritin"/>
    <property type="match status" value="1"/>
</dbReference>
<dbReference type="Proteomes" id="UP000528457">
    <property type="component" value="Unassembled WGS sequence"/>
</dbReference>
<keyword evidence="9 10" id="KW-0479">Metal-binding</keyword>
<dbReference type="PANTHER" id="PTHR30295">
    <property type="entry name" value="BACTERIOFERRITIN"/>
    <property type="match status" value="1"/>
</dbReference>
<keyword evidence="14" id="KW-1185">Reference proteome</keyword>
<keyword evidence="7" id="KW-0406">Ion transport</keyword>
<evidence type="ECO:0000256" key="5">
    <source>
        <dbReference type="ARBA" id="ARBA00023002"/>
    </source>
</evidence>
<dbReference type="EMBL" id="JACHHT010000001">
    <property type="protein sequence ID" value="MBB6521112.1"/>
    <property type="molecule type" value="Genomic_DNA"/>
</dbReference>
<dbReference type="PROSITE" id="PS50905">
    <property type="entry name" value="FERRITIN_LIKE"/>
    <property type="match status" value="1"/>
</dbReference>
<feature type="binding site" evidence="10">
    <location>
        <position position="131"/>
    </location>
    <ligand>
        <name>Fe cation</name>
        <dbReference type="ChEBI" id="CHEBI:24875"/>
        <label>2</label>
    </ligand>
</feature>
<feature type="binding site" evidence="10">
    <location>
        <position position="94"/>
    </location>
    <ligand>
        <name>Fe cation</name>
        <dbReference type="ChEBI" id="CHEBI:24875"/>
        <label>2</label>
    </ligand>
</feature>
<evidence type="ECO:0000256" key="6">
    <source>
        <dbReference type="ARBA" id="ARBA00023004"/>
    </source>
</evidence>
<comment type="function">
    <text evidence="9">Iron-storage protein, whose ferroxidase center binds Fe(2+), oxidizes it using dioxygen to Fe(3+), and participates in the subsequent Fe(3+) oxide mineral core formation within the central cavity of the BFR protein shell.</text>
</comment>
<dbReference type="InParanoid" id="A0A7X0JRT7"/>
<dbReference type="PIRSF" id="PIRSF002560">
    <property type="entry name" value="Bacterioferritin"/>
    <property type="match status" value="1"/>
</dbReference>
<dbReference type="GO" id="GO:0006879">
    <property type="term" value="P:intracellular iron ion homeostasis"/>
    <property type="evidence" value="ECO:0007669"/>
    <property type="project" value="UniProtKB-KW"/>
</dbReference>
<evidence type="ECO:0000256" key="1">
    <source>
        <dbReference type="ARBA" id="ARBA00008093"/>
    </source>
</evidence>
<dbReference type="InterPro" id="IPR009078">
    <property type="entry name" value="Ferritin-like_SF"/>
</dbReference>
<keyword evidence="2 9" id="KW-0409">Iron storage</keyword>
<comment type="catalytic activity">
    <reaction evidence="9">
        <text>4 Fe(2+) + O2 + 4 H(+) = 4 Fe(3+) + 2 H2O</text>
        <dbReference type="Rhea" id="RHEA:11148"/>
        <dbReference type="ChEBI" id="CHEBI:15377"/>
        <dbReference type="ChEBI" id="CHEBI:15378"/>
        <dbReference type="ChEBI" id="CHEBI:15379"/>
        <dbReference type="ChEBI" id="CHEBI:29033"/>
        <dbReference type="ChEBI" id="CHEBI:29034"/>
        <dbReference type="EC" id="1.16.3.1"/>
    </reaction>
</comment>
<dbReference type="NCBIfam" id="TIGR00754">
    <property type="entry name" value="bfr"/>
    <property type="match status" value="1"/>
</dbReference>
<comment type="caution">
    <text evidence="13">The sequence shown here is derived from an EMBL/GenBank/DDBJ whole genome shotgun (WGS) entry which is preliminary data.</text>
</comment>
<feature type="binding site" evidence="10">
    <location>
        <position position="54"/>
    </location>
    <ligand>
        <name>Fe cation</name>
        <dbReference type="ChEBI" id="CHEBI:24875"/>
        <label>1</label>
    </ligand>
</feature>
<evidence type="ECO:0000256" key="2">
    <source>
        <dbReference type="ARBA" id="ARBA00022434"/>
    </source>
</evidence>
<feature type="binding site" evidence="10">
    <location>
        <position position="50"/>
    </location>
    <ligand>
        <name>Fe cation</name>
        <dbReference type="ChEBI" id="CHEBI:24875"/>
        <label>3</label>
    </ligand>
</feature>
<dbReference type="RefSeq" id="WP_166849393.1">
    <property type="nucleotide sequence ID" value="NZ_JAAONY010000001.1"/>
</dbReference>
<evidence type="ECO:0000256" key="10">
    <source>
        <dbReference type="PIRSR" id="PIRSR002560-1"/>
    </source>
</evidence>
<dbReference type="InterPro" id="IPR009040">
    <property type="entry name" value="Ferritin-like_diiron"/>
</dbReference>
<feature type="binding site" evidence="10">
    <location>
        <position position="18"/>
    </location>
    <ligand>
        <name>Fe cation</name>
        <dbReference type="ChEBI" id="CHEBI:24875"/>
        <label>1</label>
    </ligand>
</feature>
<keyword evidence="6 9" id="KW-0408">Iron</keyword>
<dbReference type="PRINTS" id="PR00601">
    <property type="entry name" value="BACFERRITIN"/>
</dbReference>
<reference evidence="13 14" key="1">
    <citation type="submission" date="2020-08" db="EMBL/GenBank/DDBJ databases">
        <title>Genomic Encyclopedia of Type Strains, Phase IV (KMG-IV): sequencing the most valuable type-strain genomes for metagenomic binning, comparative biology and taxonomic classification.</title>
        <authorList>
            <person name="Goeker M."/>
        </authorList>
    </citation>
    <scope>NUCLEOTIDE SEQUENCE [LARGE SCALE GENOMIC DNA]</scope>
    <source>
        <strain evidence="13 14">DSM 22368</strain>
    </source>
</reference>
<dbReference type="Pfam" id="PF00210">
    <property type="entry name" value="Ferritin"/>
    <property type="match status" value="1"/>
</dbReference>
<dbReference type="InterPro" id="IPR008331">
    <property type="entry name" value="Ferritin_DPS_dom"/>
</dbReference>
<comment type="catalytic activity">
    <reaction evidence="8">
        <text>Fe(2+)(in) = Fe(2+)(out)</text>
        <dbReference type="Rhea" id="RHEA:28486"/>
        <dbReference type="ChEBI" id="CHEBI:29033"/>
    </reaction>
</comment>
<evidence type="ECO:0000313" key="13">
    <source>
        <dbReference type="EMBL" id="MBB6521112.1"/>
    </source>
</evidence>
<evidence type="ECO:0000259" key="12">
    <source>
        <dbReference type="PROSITE" id="PS50905"/>
    </source>
</evidence>
<keyword evidence="5 13" id="KW-0560">Oxidoreductase</keyword>
<dbReference type="Gene3D" id="1.20.1260.10">
    <property type="match status" value="1"/>
</dbReference>
<comment type="similarity">
    <text evidence="1 9 11">Belongs to the bacterioferritin family.</text>
</comment>
<dbReference type="PANTHER" id="PTHR30295:SF9">
    <property type="entry name" value="BACTERIOFERRITIN"/>
    <property type="match status" value="1"/>
</dbReference>
<dbReference type="GO" id="GO:0006826">
    <property type="term" value="P:iron ion transport"/>
    <property type="evidence" value="ECO:0007669"/>
    <property type="project" value="UniProtKB-KW"/>
</dbReference>
<feature type="binding site" evidence="10">
    <location>
        <position position="128"/>
    </location>
    <ligand>
        <name>Fe cation</name>
        <dbReference type="ChEBI" id="CHEBI:24875"/>
        <label>1</label>
    </ligand>
</feature>
<accession>A0A7X0JRT7</accession>
<keyword evidence="3" id="KW-0813">Transport</keyword>
<gene>
    <name evidence="13" type="ORF">HNR48_001390</name>
</gene>
<evidence type="ECO:0000256" key="9">
    <source>
        <dbReference type="PIRNR" id="PIRNR002560"/>
    </source>
</evidence>
<protein>
    <recommendedName>
        <fullName evidence="9 11">Bacterioferritin</fullName>
        <ecNumber evidence="9">1.16.3.1</ecNumber>
    </recommendedName>
</protein>
<dbReference type="AlphaFoldDB" id="A0A7X0JRT7"/>
<dbReference type="SUPFAM" id="SSF47240">
    <property type="entry name" value="Ferritin-like"/>
    <property type="match status" value="1"/>
</dbReference>
<name>A0A7X0JRT7_9GAMM</name>
<evidence type="ECO:0000256" key="7">
    <source>
        <dbReference type="ARBA" id="ARBA00023065"/>
    </source>
</evidence>
<dbReference type="InterPro" id="IPR002024">
    <property type="entry name" value="Bacterioferritin"/>
</dbReference>
<evidence type="ECO:0000256" key="4">
    <source>
        <dbReference type="ARBA" id="ARBA00022496"/>
    </source>
</evidence>
<sequence length="155" mass="18125">MQGDSAVIDWLNKLLEYELTAVDQYFIHSRMYEDWGLTKLYERIGHERDDELGHADLLIRRILFLGGVPNMAKRSPMNIGKDVPAMLQSDLDLEIHVGNELKEAMAYCESVKDYVTRDIMLKMLDDTEVDHEYWLRQQLGLIDRMGLQNYLQFVA</sequence>
<proteinExistence type="inferred from homology"/>
<feature type="binding site" evidence="10">
    <location>
        <position position="128"/>
    </location>
    <ligand>
        <name>Fe cation</name>
        <dbReference type="ChEBI" id="CHEBI:24875"/>
        <label>2</label>
    </ligand>
</feature>
<keyword evidence="4" id="KW-0410">Iron transport</keyword>
<evidence type="ECO:0000256" key="8">
    <source>
        <dbReference type="ARBA" id="ARBA00036243"/>
    </source>
</evidence>
<dbReference type="GO" id="GO:0020037">
    <property type="term" value="F:heme binding"/>
    <property type="evidence" value="ECO:0007669"/>
    <property type="project" value="TreeGrafter"/>
</dbReference>
<organism evidence="13 14">
    <name type="scientific">Pseudoteredinibacter isoporae</name>
    <dbReference type="NCBI Taxonomy" id="570281"/>
    <lineage>
        <taxon>Bacteria</taxon>
        <taxon>Pseudomonadati</taxon>
        <taxon>Pseudomonadota</taxon>
        <taxon>Gammaproteobacteria</taxon>
        <taxon>Cellvibrionales</taxon>
        <taxon>Cellvibrionaceae</taxon>
        <taxon>Pseudoteredinibacter</taxon>
    </lineage>
</organism>
<dbReference type="GO" id="GO:0008199">
    <property type="term" value="F:ferric iron binding"/>
    <property type="evidence" value="ECO:0007669"/>
    <property type="project" value="InterPro"/>
</dbReference>
<dbReference type="GO" id="GO:0005829">
    <property type="term" value="C:cytosol"/>
    <property type="evidence" value="ECO:0007669"/>
    <property type="project" value="TreeGrafter"/>
</dbReference>
<evidence type="ECO:0000256" key="11">
    <source>
        <dbReference type="RuleBase" id="RU000623"/>
    </source>
</evidence>
<dbReference type="PROSITE" id="PS00549">
    <property type="entry name" value="BACTERIOFERRITIN"/>
    <property type="match status" value="1"/>
</dbReference>